<organism evidence="6 7">
    <name type="scientific">Candidatus Spechtbacteria bacterium RIFCSPLOWO2_02_FULL_38_8</name>
    <dbReference type="NCBI Taxonomy" id="1802164"/>
    <lineage>
        <taxon>Bacteria</taxon>
        <taxon>Candidatus Spechtiibacteriota</taxon>
    </lineage>
</organism>
<dbReference type="PANTHER" id="PTHR30290">
    <property type="entry name" value="PERIPLASMIC BINDING COMPONENT OF ABC TRANSPORTER"/>
    <property type="match status" value="1"/>
</dbReference>
<dbReference type="SUPFAM" id="SSF53850">
    <property type="entry name" value="Periplasmic binding protein-like II"/>
    <property type="match status" value="1"/>
</dbReference>
<evidence type="ECO:0000256" key="4">
    <source>
        <dbReference type="SAM" id="Phobius"/>
    </source>
</evidence>
<evidence type="ECO:0000256" key="1">
    <source>
        <dbReference type="ARBA" id="ARBA00005695"/>
    </source>
</evidence>
<dbReference type="Gene3D" id="3.40.190.10">
    <property type="entry name" value="Periplasmic binding protein-like II"/>
    <property type="match status" value="1"/>
</dbReference>
<keyword evidence="4" id="KW-1133">Transmembrane helix</keyword>
<keyword evidence="4" id="KW-0472">Membrane</keyword>
<proteinExistence type="inferred from homology"/>
<dbReference type="Gene3D" id="3.10.105.10">
    <property type="entry name" value="Dipeptide-binding Protein, Domain 3"/>
    <property type="match status" value="1"/>
</dbReference>
<dbReference type="AlphaFoldDB" id="A0A1G2HFJ6"/>
<dbReference type="GO" id="GO:0043190">
    <property type="term" value="C:ATP-binding cassette (ABC) transporter complex"/>
    <property type="evidence" value="ECO:0007669"/>
    <property type="project" value="InterPro"/>
</dbReference>
<dbReference type="InterPro" id="IPR000914">
    <property type="entry name" value="SBP_5_dom"/>
</dbReference>
<keyword evidence="2" id="KW-0813">Transport</keyword>
<dbReference type="STRING" id="1802164.A3H51_02155"/>
<evidence type="ECO:0000256" key="3">
    <source>
        <dbReference type="ARBA" id="ARBA00022729"/>
    </source>
</evidence>
<gene>
    <name evidence="6" type="ORF">A3H51_02155</name>
</gene>
<keyword evidence="3" id="KW-0732">Signal</keyword>
<dbReference type="InterPro" id="IPR039424">
    <property type="entry name" value="SBP_5"/>
</dbReference>
<dbReference type="EMBL" id="MHOJ01000047">
    <property type="protein sequence ID" value="OGZ61267.1"/>
    <property type="molecule type" value="Genomic_DNA"/>
</dbReference>
<name>A0A1G2HFJ6_9BACT</name>
<dbReference type="GO" id="GO:1904680">
    <property type="term" value="F:peptide transmembrane transporter activity"/>
    <property type="evidence" value="ECO:0007669"/>
    <property type="project" value="TreeGrafter"/>
</dbReference>
<feature type="transmembrane region" description="Helical" evidence="4">
    <location>
        <begin position="47"/>
        <end position="69"/>
    </location>
</feature>
<accession>A0A1G2HFJ6</accession>
<dbReference type="PIRSF" id="PIRSF002741">
    <property type="entry name" value="MppA"/>
    <property type="match status" value="1"/>
</dbReference>
<dbReference type="Gene3D" id="3.90.76.10">
    <property type="entry name" value="Dipeptide-binding Protein, Domain 1"/>
    <property type="match status" value="1"/>
</dbReference>
<keyword evidence="4" id="KW-0812">Transmembrane</keyword>
<evidence type="ECO:0000256" key="2">
    <source>
        <dbReference type="ARBA" id="ARBA00022448"/>
    </source>
</evidence>
<reference evidence="6 7" key="1">
    <citation type="journal article" date="2016" name="Nat. Commun.">
        <title>Thousands of microbial genomes shed light on interconnected biogeochemical processes in an aquifer system.</title>
        <authorList>
            <person name="Anantharaman K."/>
            <person name="Brown C.T."/>
            <person name="Hug L.A."/>
            <person name="Sharon I."/>
            <person name="Castelle C.J."/>
            <person name="Probst A.J."/>
            <person name="Thomas B.C."/>
            <person name="Singh A."/>
            <person name="Wilkins M.J."/>
            <person name="Karaoz U."/>
            <person name="Brodie E.L."/>
            <person name="Williams K.H."/>
            <person name="Hubbard S.S."/>
            <person name="Banfield J.F."/>
        </authorList>
    </citation>
    <scope>NUCLEOTIDE SEQUENCE [LARGE SCALE GENOMIC DNA]</scope>
</reference>
<sequence length="597" mass="68667">MVSFFKKNKIPKNFDENPQENIKEGKFMFAKEKIKKLFFSFGPREKYLITLFILVITGSLFAIGVQIYFSNTHSLPIEGGEYKEAIIGNPRFINPILSTTNDADRDLVGLIYSGLTKYNTDGEIAGDLAENFEVSSDGKEYRFVLKPNLLWEDGKPLTIDDIVFTIETIQNPKYSSSLYQSWQGVKISTEGERTVIFRLSNSYPTFLENTTLGIIPRHIWGEVEAQNFMLSELNMQPIGSGPFKFYKFTKANSGLISSYTIIKNDYYYGKKPYIDKITFKFYTSEEDAIKAYNSNATDGIAFVSSANIGLLRDKKNINLHEFKMPRSFSIFLNQDQNTILAEKNIREALTYATDKKEIVTEVLNEFGRMANTPIPPNLTKYYNENLNFLHYDIEKAKSILLEHGWDDLDADGIREKIPLEGEESNQQQKLTFTVITANRAELVKAAELIKQQWAKAGVGLNILSMELGELQQNYVHPRSYEMLLFGTILSIIPDPYPFWHSSQANDRGLNLAKYKNNEVDKILETARREVNEQKRIEKYKEFQKLVVNDLPAIFLYDPSYIYPVNKGIQGITPTLMIDSSHRFVDIQNWYIETKRTF</sequence>
<evidence type="ECO:0000313" key="7">
    <source>
        <dbReference type="Proteomes" id="UP000178509"/>
    </source>
</evidence>
<evidence type="ECO:0000259" key="5">
    <source>
        <dbReference type="Pfam" id="PF00496"/>
    </source>
</evidence>
<comment type="caution">
    <text evidence="6">The sequence shown here is derived from an EMBL/GenBank/DDBJ whole genome shotgun (WGS) entry which is preliminary data.</text>
</comment>
<comment type="similarity">
    <text evidence="1">Belongs to the bacterial solute-binding protein 5 family.</text>
</comment>
<dbReference type="GO" id="GO:0042597">
    <property type="term" value="C:periplasmic space"/>
    <property type="evidence" value="ECO:0007669"/>
    <property type="project" value="UniProtKB-ARBA"/>
</dbReference>
<dbReference type="Pfam" id="PF00496">
    <property type="entry name" value="SBP_bac_5"/>
    <property type="match status" value="1"/>
</dbReference>
<dbReference type="Proteomes" id="UP000178509">
    <property type="component" value="Unassembled WGS sequence"/>
</dbReference>
<dbReference type="InterPro" id="IPR030678">
    <property type="entry name" value="Peptide/Ni-bd"/>
</dbReference>
<dbReference type="GO" id="GO:0015833">
    <property type="term" value="P:peptide transport"/>
    <property type="evidence" value="ECO:0007669"/>
    <property type="project" value="TreeGrafter"/>
</dbReference>
<evidence type="ECO:0000313" key="6">
    <source>
        <dbReference type="EMBL" id="OGZ61267.1"/>
    </source>
</evidence>
<feature type="domain" description="Solute-binding protein family 5" evidence="5">
    <location>
        <begin position="123"/>
        <end position="502"/>
    </location>
</feature>
<protein>
    <recommendedName>
        <fullName evidence="5">Solute-binding protein family 5 domain-containing protein</fullName>
    </recommendedName>
</protein>
<dbReference type="PANTHER" id="PTHR30290:SF9">
    <property type="entry name" value="OLIGOPEPTIDE-BINDING PROTEIN APPA"/>
    <property type="match status" value="1"/>
</dbReference>